<evidence type="ECO:0000313" key="2">
    <source>
        <dbReference type="Proteomes" id="UP001054837"/>
    </source>
</evidence>
<evidence type="ECO:0000313" key="1">
    <source>
        <dbReference type="EMBL" id="GIY68239.1"/>
    </source>
</evidence>
<organism evidence="1 2">
    <name type="scientific">Caerostris darwini</name>
    <dbReference type="NCBI Taxonomy" id="1538125"/>
    <lineage>
        <taxon>Eukaryota</taxon>
        <taxon>Metazoa</taxon>
        <taxon>Ecdysozoa</taxon>
        <taxon>Arthropoda</taxon>
        <taxon>Chelicerata</taxon>
        <taxon>Arachnida</taxon>
        <taxon>Araneae</taxon>
        <taxon>Araneomorphae</taxon>
        <taxon>Entelegynae</taxon>
        <taxon>Araneoidea</taxon>
        <taxon>Araneidae</taxon>
        <taxon>Caerostris</taxon>
    </lineage>
</organism>
<name>A0AAV4VF22_9ARAC</name>
<dbReference type="AlphaFoldDB" id="A0AAV4VF22"/>
<protein>
    <submittedName>
        <fullName evidence="1">Uncharacterized protein</fullName>
    </submittedName>
</protein>
<reference evidence="1 2" key="1">
    <citation type="submission" date="2021-06" db="EMBL/GenBank/DDBJ databases">
        <title>Caerostris darwini draft genome.</title>
        <authorList>
            <person name="Kono N."/>
            <person name="Arakawa K."/>
        </authorList>
    </citation>
    <scope>NUCLEOTIDE SEQUENCE [LARGE SCALE GENOMIC DNA]</scope>
</reference>
<sequence>MSSETVETLPGITEVQFIIQLLSSSATAFHPVVESFNWSRHTFYVNHKSVITSNNRRLKHRFYAQHLRLIFPENRYLIVRNGRWLHEHFVVQLDLQSITLLAP</sequence>
<keyword evidence="2" id="KW-1185">Reference proteome</keyword>
<dbReference type="Proteomes" id="UP001054837">
    <property type="component" value="Unassembled WGS sequence"/>
</dbReference>
<dbReference type="EMBL" id="BPLQ01012846">
    <property type="protein sequence ID" value="GIY68239.1"/>
    <property type="molecule type" value="Genomic_DNA"/>
</dbReference>
<comment type="caution">
    <text evidence="1">The sequence shown here is derived from an EMBL/GenBank/DDBJ whole genome shotgun (WGS) entry which is preliminary data.</text>
</comment>
<gene>
    <name evidence="1" type="ORF">CDAR_423961</name>
</gene>
<proteinExistence type="predicted"/>
<accession>A0AAV4VF22</accession>